<reference evidence="1" key="1">
    <citation type="submission" date="2022-07" db="EMBL/GenBank/DDBJ databases">
        <title>Genome Sequence of Phlebia brevispora.</title>
        <authorList>
            <person name="Buettner E."/>
        </authorList>
    </citation>
    <scope>NUCLEOTIDE SEQUENCE</scope>
    <source>
        <strain evidence="1">MPL23</strain>
    </source>
</reference>
<keyword evidence="2" id="KW-1185">Reference proteome</keyword>
<dbReference type="Proteomes" id="UP001148662">
    <property type="component" value="Unassembled WGS sequence"/>
</dbReference>
<evidence type="ECO:0000313" key="1">
    <source>
        <dbReference type="EMBL" id="KAJ3557358.1"/>
    </source>
</evidence>
<sequence length="332" mass="36333">MIQRAWNYRRGDSDSTAESQSPAGEASSVKAEFVGETKSNVQEALNENATMLGVFDLARTRFNDFLSITAQNPTILTLASSCDTELVTVVSALLEITNTPPSDIHRVQDFSTLRYAHRKMAQPLYCLLYRRHLSITNQHCSIFFPVASSLPHSSSFILFLFPSFIPHYSSNQANDTASPALCTLASAVSLATRSESRRMNSFAAQRPANHTPPARLPIPPFMACIIWCARRIHNCVVIHSGTPSARLRSLSSSATCWTGVKDTLGAVSGIFVREMLIGVLRLRSEIFQSWTCNSLLGFAGAPKQASVCLSHLSSLSTAAIPFSDEMAHFDLS</sequence>
<proteinExistence type="predicted"/>
<comment type="caution">
    <text evidence="1">The sequence shown here is derived from an EMBL/GenBank/DDBJ whole genome shotgun (WGS) entry which is preliminary data.</text>
</comment>
<organism evidence="1 2">
    <name type="scientific">Phlebia brevispora</name>
    <dbReference type="NCBI Taxonomy" id="194682"/>
    <lineage>
        <taxon>Eukaryota</taxon>
        <taxon>Fungi</taxon>
        <taxon>Dikarya</taxon>
        <taxon>Basidiomycota</taxon>
        <taxon>Agaricomycotina</taxon>
        <taxon>Agaricomycetes</taxon>
        <taxon>Polyporales</taxon>
        <taxon>Meruliaceae</taxon>
        <taxon>Phlebia</taxon>
    </lineage>
</organism>
<accession>A0ACC1TB41</accession>
<evidence type="ECO:0000313" key="2">
    <source>
        <dbReference type="Proteomes" id="UP001148662"/>
    </source>
</evidence>
<dbReference type="EMBL" id="JANHOG010000164">
    <property type="protein sequence ID" value="KAJ3557358.1"/>
    <property type="molecule type" value="Genomic_DNA"/>
</dbReference>
<gene>
    <name evidence="1" type="ORF">NM688_g1515</name>
</gene>
<protein>
    <submittedName>
        <fullName evidence="1">Uncharacterized protein</fullName>
    </submittedName>
</protein>
<name>A0ACC1TB41_9APHY</name>